<dbReference type="CDD" id="cd11061">
    <property type="entry name" value="CYP67-like"/>
    <property type="match status" value="1"/>
</dbReference>
<dbReference type="GO" id="GO:0016020">
    <property type="term" value="C:membrane"/>
    <property type="evidence" value="ECO:0007669"/>
    <property type="project" value="UniProtKB-SubCell"/>
</dbReference>
<dbReference type="PRINTS" id="PR00385">
    <property type="entry name" value="P450"/>
</dbReference>
<proteinExistence type="inferred from homology"/>
<dbReference type="GO" id="GO:0005506">
    <property type="term" value="F:iron ion binding"/>
    <property type="evidence" value="ECO:0007669"/>
    <property type="project" value="InterPro"/>
</dbReference>
<dbReference type="FunFam" id="1.10.630.10:FF:000063">
    <property type="entry name" value="Cytochrome P450 monooxygenase"/>
    <property type="match status" value="1"/>
</dbReference>
<dbReference type="InterPro" id="IPR002401">
    <property type="entry name" value="Cyt_P450_E_grp-I"/>
</dbReference>
<comment type="similarity">
    <text evidence="4">Belongs to the cytochrome P450 family.</text>
</comment>
<evidence type="ECO:0000256" key="8">
    <source>
        <dbReference type="ARBA" id="ARBA00022989"/>
    </source>
</evidence>
<dbReference type="Pfam" id="PF00067">
    <property type="entry name" value="p450"/>
    <property type="match status" value="1"/>
</dbReference>
<evidence type="ECO:0000313" key="16">
    <source>
        <dbReference type="EMBL" id="KAJ5226531.1"/>
    </source>
</evidence>
<comment type="subcellular location">
    <subcellularLocation>
        <location evidence="2">Membrane</location>
    </subcellularLocation>
</comment>
<feature type="binding site" description="axial binding residue" evidence="15">
    <location>
        <position position="392"/>
    </location>
    <ligand>
        <name>heme</name>
        <dbReference type="ChEBI" id="CHEBI:30413"/>
    </ligand>
    <ligandPart>
        <name>Fe</name>
        <dbReference type="ChEBI" id="CHEBI:18248"/>
    </ligandPart>
</feature>
<evidence type="ECO:0000256" key="1">
    <source>
        <dbReference type="ARBA" id="ARBA00001971"/>
    </source>
</evidence>
<evidence type="ECO:0000313" key="17">
    <source>
        <dbReference type="Proteomes" id="UP001150941"/>
    </source>
</evidence>
<keyword evidence="9" id="KW-0560">Oxidoreductase</keyword>
<dbReference type="PANTHER" id="PTHR24305:SF112">
    <property type="entry name" value="L-ORNITHINE-N5-MONOOXYGENASE (EUROFUNG)"/>
    <property type="match status" value="1"/>
</dbReference>
<keyword evidence="5 15" id="KW-0349">Heme</keyword>
<evidence type="ECO:0000256" key="4">
    <source>
        <dbReference type="ARBA" id="ARBA00010617"/>
    </source>
</evidence>
<reference evidence="16" key="1">
    <citation type="submission" date="2022-11" db="EMBL/GenBank/DDBJ databases">
        <authorList>
            <person name="Petersen C."/>
        </authorList>
    </citation>
    <scope>NUCLEOTIDE SEQUENCE</scope>
    <source>
        <strain evidence="16">IBT 19713</strain>
    </source>
</reference>
<evidence type="ECO:0000256" key="11">
    <source>
        <dbReference type="ARBA" id="ARBA00023033"/>
    </source>
</evidence>
<evidence type="ECO:0000256" key="15">
    <source>
        <dbReference type="PIRSR" id="PIRSR602401-1"/>
    </source>
</evidence>
<dbReference type="AlphaFoldDB" id="A0A9W9NUM8"/>
<reference evidence="16" key="2">
    <citation type="journal article" date="2023" name="IMA Fungus">
        <title>Comparative genomic study of the Penicillium genus elucidates a diverse pangenome and 15 lateral gene transfer events.</title>
        <authorList>
            <person name="Petersen C."/>
            <person name="Sorensen T."/>
            <person name="Nielsen M.R."/>
            <person name="Sondergaard T.E."/>
            <person name="Sorensen J.L."/>
            <person name="Fitzpatrick D.A."/>
            <person name="Frisvad J.C."/>
            <person name="Nielsen K.L."/>
        </authorList>
    </citation>
    <scope>NUCLEOTIDE SEQUENCE</scope>
    <source>
        <strain evidence="16">IBT 19713</strain>
    </source>
</reference>
<dbReference type="GO" id="GO:0016705">
    <property type="term" value="F:oxidoreductase activity, acting on paired donors, with incorporation or reduction of molecular oxygen"/>
    <property type="evidence" value="ECO:0007669"/>
    <property type="project" value="InterPro"/>
</dbReference>
<dbReference type="PRINTS" id="PR00463">
    <property type="entry name" value="EP450I"/>
</dbReference>
<dbReference type="Proteomes" id="UP001150941">
    <property type="component" value="Unassembled WGS sequence"/>
</dbReference>
<gene>
    <name evidence="16" type="ORF">N7468_007756</name>
</gene>
<dbReference type="PANTHER" id="PTHR24305">
    <property type="entry name" value="CYTOCHROME P450"/>
    <property type="match status" value="1"/>
</dbReference>
<evidence type="ECO:0000256" key="5">
    <source>
        <dbReference type="ARBA" id="ARBA00022617"/>
    </source>
</evidence>
<keyword evidence="8" id="KW-1133">Transmembrane helix</keyword>
<keyword evidence="17" id="KW-1185">Reference proteome</keyword>
<name>A0A9W9NUM8_9EURO</name>
<evidence type="ECO:0000256" key="7">
    <source>
        <dbReference type="ARBA" id="ARBA00022723"/>
    </source>
</evidence>
<comment type="cofactor">
    <cofactor evidence="1 15">
        <name>heme</name>
        <dbReference type="ChEBI" id="CHEBI:30413"/>
    </cofactor>
</comment>
<evidence type="ECO:0000256" key="13">
    <source>
        <dbReference type="ARBA" id="ARBA00068045"/>
    </source>
</evidence>
<dbReference type="EMBL" id="JAPQKS010000005">
    <property type="protein sequence ID" value="KAJ5226531.1"/>
    <property type="molecule type" value="Genomic_DNA"/>
</dbReference>
<dbReference type="InterPro" id="IPR001128">
    <property type="entry name" value="Cyt_P450"/>
</dbReference>
<evidence type="ECO:0000256" key="14">
    <source>
        <dbReference type="ARBA" id="ARBA00081244"/>
    </source>
</evidence>
<dbReference type="SUPFAM" id="SSF48264">
    <property type="entry name" value="Cytochrome P450"/>
    <property type="match status" value="1"/>
</dbReference>
<evidence type="ECO:0000256" key="3">
    <source>
        <dbReference type="ARBA" id="ARBA00005179"/>
    </source>
</evidence>
<dbReference type="InterPro" id="IPR050121">
    <property type="entry name" value="Cytochrome_P450_monoxygenase"/>
</dbReference>
<comment type="pathway">
    <text evidence="3">Secondary metabolite biosynthesis.</text>
</comment>
<evidence type="ECO:0000256" key="2">
    <source>
        <dbReference type="ARBA" id="ARBA00004370"/>
    </source>
</evidence>
<accession>A0A9W9NUM8</accession>
<dbReference type="InterPro" id="IPR036396">
    <property type="entry name" value="Cyt_P450_sf"/>
</dbReference>
<evidence type="ECO:0000256" key="10">
    <source>
        <dbReference type="ARBA" id="ARBA00023004"/>
    </source>
</evidence>
<evidence type="ECO:0000256" key="6">
    <source>
        <dbReference type="ARBA" id="ARBA00022692"/>
    </source>
</evidence>
<keyword evidence="10 15" id="KW-0408">Iron</keyword>
<evidence type="ECO:0000256" key="9">
    <source>
        <dbReference type="ARBA" id="ARBA00023002"/>
    </source>
</evidence>
<dbReference type="OrthoDB" id="6692864at2759"/>
<dbReference type="GO" id="GO:0020037">
    <property type="term" value="F:heme binding"/>
    <property type="evidence" value="ECO:0007669"/>
    <property type="project" value="InterPro"/>
</dbReference>
<keyword evidence="11" id="KW-0503">Monooxygenase</keyword>
<dbReference type="GO" id="GO:0004497">
    <property type="term" value="F:monooxygenase activity"/>
    <property type="evidence" value="ECO:0007669"/>
    <property type="project" value="UniProtKB-KW"/>
</dbReference>
<evidence type="ECO:0000256" key="12">
    <source>
        <dbReference type="ARBA" id="ARBA00023136"/>
    </source>
</evidence>
<dbReference type="RefSeq" id="XP_058329942.1">
    <property type="nucleotide sequence ID" value="XM_058477052.1"/>
</dbReference>
<dbReference type="GeneID" id="83204355"/>
<protein>
    <recommendedName>
        <fullName evidence="13">Cytochrome P450 monooxygenase poxM</fullName>
    </recommendedName>
    <alternativeName>
        <fullName evidence="14">Oxaleimides biosynthesis cluster protein M</fullName>
    </alternativeName>
</protein>
<keyword evidence="6" id="KW-0812">Transmembrane</keyword>
<comment type="caution">
    <text evidence="16">The sequence shown here is derived from an EMBL/GenBank/DDBJ whole genome shotgun (WGS) entry which is preliminary data.</text>
</comment>
<dbReference type="Gene3D" id="1.10.630.10">
    <property type="entry name" value="Cytochrome P450"/>
    <property type="match status" value="1"/>
</dbReference>
<dbReference type="GO" id="GO:1902181">
    <property type="term" value="P:verruculogen biosynthetic process"/>
    <property type="evidence" value="ECO:0007669"/>
    <property type="project" value="UniProtKB-ARBA"/>
</dbReference>
<dbReference type="GO" id="GO:0043386">
    <property type="term" value="P:mycotoxin biosynthetic process"/>
    <property type="evidence" value="ECO:0007669"/>
    <property type="project" value="UniProtKB-ARBA"/>
</dbReference>
<keyword evidence="7 15" id="KW-0479">Metal-binding</keyword>
<organism evidence="16 17">
    <name type="scientific">Penicillium chermesinum</name>
    <dbReference type="NCBI Taxonomy" id="63820"/>
    <lineage>
        <taxon>Eukaryota</taxon>
        <taxon>Fungi</taxon>
        <taxon>Dikarya</taxon>
        <taxon>Ascomycota</taxon>
        <taxon>Pezizomycotina</taxon>
        <taxon>Eurotiomycetes</taxon>
        <taxon>Eurotiomycetidae</taxon>
        <taxon>Eurotiales</taxon>
        <taxon>Aspergillaceae</taxon>
        <taxon>Penicillium</taxon>
    </lineage>
</organism>
<keyword evidence="12" id="KW-0472">Membrane</keyword>
<sequence length="450" mass="50801">MAKVSKLWHVFKLAPRSDNFRVLDELHTQYGDYVRTGPSEISISDPDAIQVLLGPGSKCTKAPWYDANYPVISLHTLRDKKAHDVRRRIWDRGFGAKALRDYEDRVFQYSKDLERQIKSRSDQVINATEWFHFYSFDVMADIAFGKSFEMIQTGKPHFAFDLLREGMRPLGVLGPVPWAFCVLTSIPGLGGGFKMFVNWCTEQVEKRKKIHRDVPDVMSWLIESSEKRAQSGIKQAGEEQALLHSDSRLIIVAGSDTTASTLTYTFYLLAQNAAHQHKLRDELAAIVEEDGSFSFKALQNADHLNGVINEALRLYPAVPSGLPRLTPPEGLTIRDTFIPGNTTVVAPFYTMGRLESCYENAAEFIPERWYSKPELVKNKKAFAPFSTGPFSCVGKQLALMELRMVVALLVSKFSVQFAPGEDGKRLLDNSKDFFTISIAELNLVFSPMER</sequence>